<evidence type="ECO:0000313" key="2">
    <source>
        <dbReference type="Proteomes" id="UP001638806"/>
    </source>
</evidence>
<name>A0ACC4D8M7_PURLI</name>
<comment type="caution">
    <text evidence="1">The sequence shown here is derived from an EMBL/GenBank/DDBJ whole genome shotgun (WGS) entry which is preliminary data.</text>
</comment>
<evidence type="ECO:0000313" key="1">
    <source>
        <dbReference type="EMBL" id="KAL3952732.1"/>
    </source>
</evidence>
<keyword evidence="2" id="KW-1185">Reference proteome</keyword>
<proteinExistence type="predicted"/>
<reference evidence="1" key="1">
    <citation type="submission" date="2024-12" db="EMBL/GenBank/DDBJ databases">
        <title>Comparative genomics and development of molecular markers within Purpureocillium lilacinum and among Purpureocillium species.</title>
        <authorList>
            <person name="Yeh Z.-Y."/>
            <person name="Ni N.-T."/>
            <person name="Lo P.-H."/>
            <person name="Mushyakhwo K."/>
            <person name="Lin C.-F."/>
            <person name="Nai Y.-S."/>
        </authorList>
    </citation>
    <scope>NUCLEOTIDE SEQUENCE</scope>
    <source>
        <strain evidence="1">NCHU-NPUST-175</strain>
    </source>
</reference>
<dbReference type="Proteomes" id="UP001638806">
    <property type="component" value="Unassembled WGS sequence"/>
</dbReference>
<protein>
    <submittedName>
        <fullName evidence="1">Uncharacterized protein</fullName>
    </submittedName>
</protein>
<accession>A0ACC4D8M7</accession>
<organism evidence="1 2">
    <name type="scientific">Purpureocillium lilacinum</name>
    <name type="common">Paecilomyces lilacinus</name>
    <dbReference type="NCBI Taxonomy" id="33203"/>
    <lineage>
        <taxon>Eukaryota</taxon>
        <taxon>Fungi</taxon>
        <taxon>Dikarya</taxon>
        <taxon>Ascomycota</taxon>
        <taxon>Pezizomycotina</taxon>
        <taxon>Sordariomycetes</taxon>
        <taxon>Hypocreomycetidae</taxon>
        <taxon>Hypocreales</taxon>
        <taxon>Ophiocordycipitaceae</taxon>
        <taxon>Purpureocillium</taxon>
    </lineage>
</organism>
<dbReference type="EMBL" id="JBGNUJ010000012">
    <property type="protein sequence ID" value="KAL3952732.1"/>
    <property type="molecule type" value="Genomic_DNA"/>
</dbReference>
<sequence>MPATAPSSLPPSVFMQCPEAAEDVPDMSTQLLERTASPDDCSTPMQTIDFLVPREEDLHQGYDSISLGPSDCGTETTWPDLGDSSRPSSPAAGKSPCTPPTGSAIDFASYASDALFVLDAMDATMTDDDGERGNPLPSSPKTPHRVLSPSMQVIAPAIVDDEPSGFSSELPQVSPVCVLHDEYKRPRIKLTVRPTSGGVPCSVTRRPQSVLSAFTATARPRVRITLKTGSAKRRMALCQDAVYKEDEGKSRKKRRILLRTG</sequence>
<gene>
    <name evidence="1" type="ORF">ACCO45_012675</name>
</gene>